<evidence type="ECO:0000256" key="18">
    <source>
        <dbReference type="ARBA" id="ARBA00093193"/>
    </source>
</evidence>
<feature type="transmembrane region" description="Helical" evidence="19">
    <location>
        <begin position="392"/>
        <end position="414"/>
    </location>
</feature>
<evidence type="ECO:0000256" key="4">
    <source>
        <dbReference type="ARBA" id="ARBA00022475"/>
    </source>
</evidence>
<comment type="catalytic activity">
    <reaction evidence="10">
        <text>L-lysine(out) + L-arginine(in) = L-lysine(in) + L-arginine(out)</text>
        <dbReference type="Rhea" id="RHEA:70827"/>
        <dbReference type="ChEBI" id="CHEBI:32551"/>
        <dbReference type="ChEBI" id="CHEBI:32682"/>
    </reaction>
    <physiologicalReaction direction="left-to-right" evidence="10">
        <dbReference type="Rhea" id="RHEA:70828"/>
    </physiologicalReaction>
</comment>
<feature type="transmembrane region" description="Helical" evidence="19">
    <location>
        <begin position="239"/>
        <end position="261"/>
    </location>
</feature>
<evidence type="ECO:0000256" key="2">
    <source>
        <dbReference type="ARBA" id="ARBA00009523"/>
    </source>
</evidence>
<dbReference type="PANTHER" id="PTHR11785">
    <property type="entry name" value="AMINO ACID TRANSPORTER"/>
    <property type="match status" value="1"/>
</dbReference>
<evidence type="ECO:0000313" key="21">
    <source>
        <dbReference type="RefSeq" id="XP_008300108.1"/>
    </source>
</evidence>
<feature type="transmembrane region" description="Helical" evidence="19">
    <location>
        <begin position="162"/>
        <end position="184"/>
    </location>
</feature>
<dbReference type="GO" id="GO:0016324">
    <property type="term" value="C:apical plasma membrane"/>
    <property type="evidence" value="ECO:0007669"/>
    <property type="project" value="UniProtKB-SubCell"/>
</dbReference>
<evidence type="ECO:0000256" key="11">
    <source>
        <dbReference type="ARBA" id="ARBA00051814"/>
    </source>
</evidence>
<comment type="catalytic activity">
    <reaction evidence="18">
        <text>L-phenylalanine(out) + L-arginine(in) = L-phenylalanine(in) + L-arginine(out)</text>
        <dbReference type="Rhea" id="RHEA:71067"/>
        <dbReference type="ChEBI" id="CHEBI:32682"/>
        <dbReference type="ChEBI" id="CHEBI:58095"/>
    </reaction>
    <physiologicalReaction direction="left-to-right" evidence="18">
        <dbReference type="Rhea" id="RHEA:71068"/>
    </physiologicalReaction>
</comment>
<reference evidence="21" key="1">
    <citation type="submission" date="2025-08" db="UniProtKB">
        <authorList>
            <consortium name="RefSeq"/>
        </authorList>
    </citation>
    <scope>IDENTIFICATION</scope>
</reference>
<dbReference type="InterPro" id="IPR002293">
    <property type="entry name" value="AA/rel_permease1"/>
</dbReference>
<feature type="transmembrane region" description="Helical" evidence="19">
    <location>
        <begin position="82"/>
        <end position="101"/>
    </location>
</feature>
<evidence type="ECO:0000256" key="14">
    <source>
        <dbReference type="ARBA" id="ARBA00052732"/>
    </source>
</evidence>
<feature type="transmembrane region" description="Helical" evidence="19">
    <location>
        <begin position="333"/>
        <end position="352"/>
    </location>
</feature>
<sequence length="468" mass="50743">MDDEPQKLSLKREVGLVGAVSLIGGTMIGSGIFMSPQTVLSTIGSPGASLVVWACCGVLVILASFCYAELGTVIRESGGEYIYILRTSGPVVAFMLIFSSVLFVRPAGIAGISLSFAQYVVAPFYEGCSPPVLVVKCVAAAAILVLGTVNCLNVRFSMSVQVFFMVAKVLALAVIIIGGLVMLIRGHTESFEDSFENTNVGIHPIGIAFYQGLWSYDGWNNLNYVTEELKRPEVNLPRAVIIAISLVTGLYLLVNVSYLTVMTPAELMSSNAVAVTWGNKVLGSWGWIMSVAAALSAFGSLNGTFFSGGRVCFVAAREGHMPDILAMAHVRRLTPSPALIFTTVVSLVVLMAGDFQSIINYFSFTAWFFYGITLSGLIYLKIKKPDLPRPYKVPIILPILVLLAAIFLVLAPIIDNPQIEYLYVTIFILSGVIIYIPFIHYKLCPGLLNKLTMFLQLFLEVAPAEKNM</sequence>
<accession>A0A9Y4NMR9</accession>
<evidence type="ECO:0000256" key="3">
    <source>
        <dbReference type="ARBA" id="ARBA00022448"/>
    </source>
</evidence>
<evidence type="ECO:0000313" key="20">
    <source>
        <dbReference type="Proteomes" id="UP000694891"/>
    </source>
</evidence>
<evidence type="ECO:0000256" key="7">
    <source>
        <dbReference type="ARBA" id="ARBA00022989"/>
    </source>
</evidence>
<keyword evidence="5" id="KW-0597">Phosphoprotein</keyword>
<comment type="catalytic activity">
    <reaction evidence="13">
        <text>L-cysteine(out) + L-arginine(in) = L-cysteine(in) + L-arginine(out)</text>
        <dbReference type="Rhea" id="RHEA:71071"/>
        <dbReference type="ChEBI" id="CHEBI:32682"/>
        <dbReference type="ChEBI" id="CHEBI:35235"/>
    </reaction>
    <physiologicalReaction direction="left-to-right" evidence="13">
        <dbReference type="Rhea" id="RHEA:71072"/>
    </physiologicalReaction>
</comment>
<keyword evidence="4" id="KW-1003">Cell membrane</keyword>
<evidence type="ECO:0000256" key="8">
    <source>
        <dbReference type="ARBA" id="ARBA00023136"/>
    </source>
</evidence>
<evidence type="ECO:0000256" key="5">
    <source>
        <dbReference type="ARBA" id="ARBA00022553"/>
    </source>
</evidence>
<dbReference type="Proteomes" id="UP000694891">
    <property type="component" value="Unplaced"/>
</dbReference>
<dbReference type="AlphaFoldDB" id="A0A9Y4NMR9"/>
<protein>
    <recommendedName>
        <fullName evidence="15">b(0,+)-type amino acid transporter 1</fullName>
    </recommendedName>
    <alternativeName>
        <fullName evidence="16">Glycoprotein-associated amino acid transporter b0,+AT1</fullName>
    </alternativeName>
    <alternativeName>
        <fullName evidence="17">Solute carrier family 7 member 9</fullName>
    </alternativeName>
</protein>
<evidence type="ECO:0000256" key="1">
    <source>
        <dbReference type="ARBA" id="ARBA00004424"/>
    </source>
</evidence>
<dbReference type="FunFam" id="1.20.1740.10:FF:000015">
    <property type="entry name" value="B(0,+)-type amino acid transporter 1"/>
    <property type="match status" value="1"/>
</dbReference>
<keyword evidence="8 19" id="KW-0472">Membrane</keyword>
<comment type="catalytic activity">
    <reaction evidence="12">
        <text>L-histidine(out) + L-arginine(in) = L-histidine(in) + L-arginine(out)</text>
        <dbReference type="Rhea" id="RHEA:71063"/>
        <dbReference type="ChEBI" id="CHEBI:32682"/>
        <dbReference type="ChEBI" id="CHEBI:57595"/>
    </reaction>
    <physiologicalReaction direction="left-to-right" evidence="12">
        <dbReference type="Rhea" id="RHEA:71064"/>
    </physiologicalReaction>
</comment>
<name>A0A9Y4NMR9_9TELE</name>
<evidence type="ECO:0000256" key="17">
    <source>
        <dbReference type="ARBA" id="ARBA00083296"/>
    </source>
</evidence>
<keyword evidence="3" id="KW-0813">Transport</keyword>
<feature type="transmembrane region" description="Helical" evidence="19">
    <location>
        <begin position="420"/>
        <end position="441"/>
    </location>
</feature>
<dbReference type="InterPro" id="IPR050598">
    <property type="entry name" value="AminoAcid_Transporter"/>
</dbReference>
<evidence type="ECO:0000256" key="9">
    <source>
        <dbReference type="ARBA" id="ARBA00023157"/>
    </source>
</evidence>
<keyword evidence="7 19" id="KW-1133">Transmembrane helix</keyword>
<comment type="subcellular location">
    <subcellularLocation>
        <location evidence="1">Apical cell membrane</location>
        <topology evidence="1">Multi-pass membrane protein</topology>
    </subcellularLocation>
</comment>
<proteinExistence type="inferred from homology"/>
<evidence type="ECO:0000256" key="15">
    <source>
        <dbReference type="ARBA" id="ARBA00074336"/>
    </source>
</evidence>
<feature type="transmembrane region" description="Helical" evidence="19">
    <location>
        <begin position="287"/>
        <end position="313"/>
    </location>
</feature>
<feature type="transmembrane region" description="Helical" evidence="19">
    <location>
        <begin position="14"/>
        <end position="35"/>
    </location>
</feature>
<keyword evidence="9" id="KW-1015">Disulfide bond</keyword>
<comment type="catalytic activity">
    <reaction evidence="11">
        <text>L-cystine(out) + L-arginine(in) = L-cystine(in) + L-arginine(out)</text>
        <dbReference type="Rhea" id="RHEA:71075"/>
        <dbReference type="ChEBI" id="CHEBI:32682"/>
        <dbReference type="ChEBI" id="CHEBI:35491"/>
    </reaction>
    <physiologicalReaction direction="left-to-right" evidence="11">
        <dbReference type="Rhea" id="RHEA:71076"/>
    </physiologicalReaction>
</comment>
<dbReference type="Gene3D" id="1.20.1740.10">
    <property type="entry name" value="Amino acid/polyamine transporter I"/>
    <property type="match status" value="1"/>
</dbReference>
<dbReference type="RefSeq" id="XP_008300108.1">
    <property type="nucleotide sequence ID" value="XM_008301886.1"/>
</dbReference>
<feature type="transmembrane region" description="Helical" evidence="19">
    <location>
        <begin position="47"/>
        <end position="70"/>
    </location>
</feature>
<organism evidence="20 21">
    <name type="scientific">Stegastes partitus</name>
    <name type="common">bicolor damselfish</name>
    <dbReference type="NCBI Taxonomy" id="144197"/>
    <lineage>
        <taxon>Eukaryota</taxon>
        <taxon>Metazoa</taxon>
        <taxon>Chordata</taxon>
        <taxon>Craniata</taxon>
        <taxon>Vertebrata</taxon>
        <taxon>Euteleostomi</taxon>
        <taxon>Actinopterygii</taxon>
        <taxon>Neopterygii</taxon>
        <taxon>Teleostei</taxon>
        <taxon>Neoteleostei</taxon>
        <taxon>Acanthomorphata</taxon>
        <taxon>Ovalentaria</taxon>
        <taxon>Pomacentridae</taxon>
        <taxon>Stegastes</taxon>
    </lineage>
</organism>
<feature type="transmembrane region" description="Helical" evidence="19">
    <location>
        <begin position="132"/>
        <end position="156"/>
    </location>
</feature>
<keyword evidence="20" id="KW-1185">Reference proteome</keyword>
<evidence type="ECO:0000256" key="16">
    <source>
        <dbReference type="ARBA" id="ARBA00079910"/>
    </source>
</evidence>
<evidence type="ECO:0000256" key="10">
    <source>
        <dbReference type="ARBA" id="ARBA00051323"/>
    </source>
</evidence>
<dbReference type="GO" id="GO:0015179">
    <property type="term" value="F:L-amino acid transmembrane transporter activity"/>
    <property type="evidence" value="ECO:0007669"/>
    <property type="project" value="TreeGrafter"/>
</dbReference>
<comment type="catalytic activity">
    <reaction evidence="14">
        <text>L-leucine(out) + L-arginine(in) = L-leucine(in) + L-arginine(out)</text>
        <dbReference type="Rhea" id="RHEA:71059"/>
        <dbReference type="ChEBI" id="CHEBI:32682"/>
        <dbReference type="ChEBI" id="CHEBI:57427"/>
    </reaction>
    <physiologicalReaction direction="left-to-right" evidence="14">
        <dbReference type="Rhea" id="RHEA:71060"/>
    </physiologicalReaction>
</comment>
<dbReference type="PIRSF" id="PIRSF006060">
    <property type="entry name" value="AA_transporter"/>
    <property type="match status" value="1"/>
</dbReference>
<evidence type="ECO:0000256" key="13">
    <source>
        <dbReference type="ARBA" id="ARBA00052179"/>
    </source>
</evidence>
<evidence type="ECO:0000256" key="12">
    <source>
        <dbReference type="ARBA" id="ARBA00051835"/>
    </source>
</evidence>
<evidence type="ECO:0000256" key="6">
    <source>
        <dbReference type="ARBA" id="ARBA00022692"/>
    </source>
</evidence>
<comment type="similarity">
    <text evidence="2">Belongs to the amino acid-polyamine-organocation (APC) superfamily.</text>
</comment>
<gene>
    <name evidence="21" type="primary">LOC103372284</name>
</gene>
<dbReference type="PANTHER" id="PTHR11785:SF340">
    <property type="entry name" value="AROMATIC-PREFERRING AMINO ACID TRANSPORTER"/>
    <property type="match status" value="1"/>
</dbReference>
<feature type="transmembrane region" description="Helical" evidence="19">
    <location>
        <begin position="358"/>
        <end position="380"/>
    </location>
</feature>
<dbReference type="Pfam" id="PF13520">
    <property type="entry name" value="AA_permease_2"/>
    <property type="match status" value="1"/>
</dbReference>
<evidence type="ECO:0000256" key="19">
    <source>
        <dbReference type="SAM" id="Phobius"/>
    </source>
</evidence>
<dbReference type="GeneID" id="103372284"/>
<keyword evidence="6 19" id="KW-0812">Transmembrane</keyword>